<dbReference type="RefSeq" id="WP_188867532.1">
    <property type="nucleotide sequence ID" value="NZ_BMNW01000008.1"/>
</dbReference>
<protein>
    <recommendedName>
        <fullName evidence="3">mannose-1-phosphate guanylyltransferase</fullName>
        <ecNumber evidence="3">2.7.7.13</ecNumber>
    </recommendedName>
</protein>
<feature type="domain" description="MannoseP isomerase/GMP-like beta-helix" evidence="12">
    <location>
        <begin position="307"/>
        <end position="355"/>
    </location>
</feature>
<dbReference type="CDD" id="cd02509">
    <property type="entry name" value="GDP-M1P_Guanylyltransferase"/>
    <property type="match status" value="1"/>
</dbReference>
<evidence type="ECO:0000259" key="11">
    <source>
        <dbReference type="Pfam" id="PF01050"/>
    </source>
</evidence>
<evidence type="ECO:0000256" key="6">
    <source>
        <dbReference type="ARBA" id="ARBA00022741"/>
    </source>
</evidence>
<dbReference type="SUPFAM" id="SSF53448">
    <property type="entry name" value="Nucleotide-diphospho-sugar transferases"/>
    <property type="match status" value="1"/>
</dbReference>
<dbReference type="InterPro" id="IPR029044">
    <property type="entry name" value="Nucleotide-diphossugar_trans"/>
</dbReference>
<dbReference type="SUPFAM" id="SSF51182">
    <property type="entry name" value="RmlC-like cupins"/>
    <property type="match status" value="1"/>
</dbReference>
<dbReference type="PANTHER" id="PTHR46390:SF1">
    <property type="entry name" value="MANNOSE-1-PHOSPHATE GUANYLYLTRANSFERASE"/>
    <property type="match status" value="1"/>
</dbReference>
<comment type="caution">
    <text evidence="13">The sequence shown here is derived from an EMBL/GenBank/DDBJ whole genome shotgun (WGS) entry which is preliminary data.</text>
</comment>
<dbReference type="InterPro" id="IPR006375">
    <property type="entry name" value="Man1P_GuaTrfase/Man6P_Isoase"/>
</dbReference>
<comment type="similarity">
    <text evidence="2 9">Belongs to the mannose-6-phosphate isomerase type 2 family.</text>
</comment>
<feature type="domain" description="Mannose-6-phosphate isomerase type II C-terminal" evidence="11">
    <location>
        <begin position="360"/>
        <end position="473"/>
    </location>
</feature>
<dbReference type="InterPro" id="IPR005835">
    <property type="entry name" value="NTP_transferase_dom"/>
</dbReference>
<dbReference type="Pfam" id="PF01050">
    <property type="entry name" value="MannoseP_isomer"/>
    <property type="match status" value="1"/>
</dbReference>
<feature type="domain" description="Nucleotidyl transferase" evidence="10">
    <location>
        <begin position="5"/>
        <end position="291"/>
    </location>
</feature>
<evidence type="ECO:0000256" key="5">
    <source>
        <dbReference type="ARBA" id="ARBA00022695"/>
    </source>
</evidence>
<evidence type="ECO:0000256" key="8">
    <source>
        <dbReference type="ARBA" id="ARBA00047343"/>
    </source>
</evidence>
<evidence type="ECO:0000256" key="9">
    <source>
        <dbReference type="RuleBase" id="RU004190"/>
    </source>
</evidence>
<keyword evidence="6" id="KW-0547">Nucleotide-binding</keyword>
<comment type="pathway">
    <text evidence="1">Nucleotide-sugar biosynthesis; GDP-alpha-D-mannose biosynthesis; GDP-alpha-D-mannose from alpha-D-mannose 1-phosphate (GTP route): step 1/1.</text>
</comment>
<dbReference type="Gene3D" id="3.90.550.10">
    <property type="entry name" value="Spore Coat Polysaccharide Biosynthesis Protein SpsA, Chain A"/>
    <property type="match status" value="1"/>
</dbReference>
<comment type="catalytic activity">
    <reaction evidence="8">
        <text>alpha-D-mannose 1-phosphate + GTP + H(+) = GDP-alpha-D-mannose + diphosphate</text>
        <dbReference type="Rhea" id="RHEA:15229"/>
        <dbReference type="ChEBI" id="CHEBI:15378"/>
        <dbReference type="ChEBI" id="CHEBI:33019"/>
        <dbReference type="ChEBI" id="CHEBI:37565"/>
        <dbReference type="ChEBI" id="CHEBI:57527"/>
        <dbReference type="ChEBI" id="CHEBI:58409"/>
        <dbReference type="EC" id="2.7.7.13"/>
    </reaction>
</comment>
<evidence type="ECO:0000256" key="1">
    <source>
        <dbReference type="ARBA" id="ARBA00004823"/>
    </source>
</evidence>
<dbReference type="EMBL" id="BMNW01000008">
    <property type="protein sequence ID" value="GGM22228.1"/>
    <property type="molecule type" value="Genomic_DNA"/>
</dbReference>
<evidence type="ECO:0000256" key="3">
    <source>
        <dbReference type="ARBA" id="ARBA00012387"/>
    </source>
</evidence>
<evidence type="ECO:0000259" key="12">
    <source>
        <dbReference type="Pfam" id="PF22640"/>
    </source>
</evidence>
<gene>
    <name evidence="13" type="primary">pslB</name>
    <name evidence="13" type="ORF">GCM10009425_36310</name>
</gene>
<evidence type="ECO:0000256" key="4">
    <source>
        <dbReference type="ARBA" id="ARBA00022679"/>
    </source>
</evidence>
<organism evidence="13 14">
    <name type="scientific">Pseudomonas asuensis</name>
    <dbReference type="NCBI Taxonomy" id="1825787"/>
    <lineage>
        <taxon>Bacteria</taxon>
        <taxon>Pseudomonadati</taxon>
        <taxon>Pseudomonadota</taxon>
        <taxon>Gammaproteobacteria</taxon>
        <taxon>Pseudomonadales</taxon>
        <taxon>Pseudomonadaceae</taxon>
        <taxon>Pseudomonas</taxon>
    </lineage>
</organism>
<dbReference type="Proteomes" id="UP000616499">
    <property type="component" value="Unassembled WGS sequence"/>
</dbReference>
<evidence type="ECO:0000256" key="7">
    <source>
        <dbReference type="ARBA" id="ARBA00023134"/>
    </source>
</evidence>
<keyword evidence="4" id="KW-0808">Transferase</keyword>
<evidence type="ECO:0000256" key="2">
    <source>
        <dbReference type="ARBA" id="ARBA00006115"/>
    </source>
</evidence>
<dbReference type="InterPro" id="IPR054566">
    <property type="entry name" value="ManC/GMP-like_b-helix"/>
</dbReference>
<dbReference type="Pfam" id="PF00483">
    <property type="entry name" value="NTP_transferase"/>
    <property type="match status" value="1"/>
</dbReference>
<keyword evidence="5" id="KW-0548">Nucleotidyltransferase</keyword>
<dbReference type="CDD" id="cd02213">
    <property type="entry name" value="cupin_PMI_typeII_C"/>
    <property type="match status" value="1"/>
</dbReference>
<sequence length="480" mass="53390">MKLIPVIMAGGVGSRLWPVSRETHPKPFMPLPDGENLIRKTFKRAASLGDVTEVLTVTNRDLFFKTEDEYRLVGRKELAQSFILEPFGRNTAAAVAAAALQVEQAHGAEALMLVLAADHLIQNEAAFTAAVEKAKILAAQGWLVTFGIQSQYPETGYGYIDANPDKPLEGGLKVNRFVEKPDLETAKQYVEAGNYFWNSGMFCFEVGSLLSELRRYAPEVMAEVHATLDQSRVAESGQNRYVTLEADAFGRVPDISIDYALMERSEKVAVIPCDIGWSDIGSWNAMSELTQSNNDGNRFEGEVLAHKATNNYVNSPERLAALVGVQDLLVIDTPDAVLIAHKDHAQDVKHIVSQLKSSGHEAHLLHRTVHRPWGSYTTLEEGERFKIKRIVVKPGASLSLQMHHHRSEHWIVVTGMARVFNDDREFMLNTNESTFISAGHKHRLENPGVIDLVMIEVQSGDYLGEDDIVRFQDIYGRADG</sequence>
<dbReference type="NCBIfam" id="TIGR01479">
    <property type="entry name" value="GMP_PMI"/>
    <property type="match status" value="1"/>
</dbReference>
<keyword evidence="14" id="KW-1185">Reference proteome</keyword>
<proteinExistence type="inferred from homology"/>
<dbReference type="InterPro" id="IPR014710">
    <property type="entry name" value="RmlC-like_jellyroll"/>
</dbReference>
<dbReference type="Pfam" id="PF22640">
    <property type="entry name" value="ManC_GMP_beta-helix"/>
    <property type="match status" value="1"/>
</dbReference>
<dbReference type="Gene3D" id="2.60.120.10">
    <property type="entry name" value="Jelly Rolls"/>
    <property type="match status" value="1"/>
</dbReference>
<name>A0ABQ2H1I5_9PSED</name>
<dbReference type="InterPro" id="IPR051161">
    <property type="entry name" value="Mannose-6P_isomerase_type2"/>
</dbReference>
<accession>A0ABQ2H1I5</accession>
<dbReference type="InterPro" id="IPR001538">
    <property type="entry name" value="Man6P_isomerase-2_C"/>
</dbReference>
<reference evidence="14" key="1">
    <citation type="journal article" date="2019" name="Int. J. Syst. Evol. Microbiol.">
        <title>The Global Catalogue of Microorganisms (GCM) 10K type strain sequencing project: providing services to taxonomists for standard genome sequencing and annotation.</title>
        <authorList>
            <consortium name="The Broad Institute Genomics Platform"/>
            <consortium name="The Broad Institute Genome Sequencing Center for Infectious Disease"/>
            <person name="Wu L."/>
            <person name="Ma J."/>
        </authorList>
    </citation>
    <scope>NUCLEOTIDE SEQUENCE [LARGE SCALE GENOMIC DNA]</scope>
    <source>
        <strain evidence="14">JCM 13501</strain>
    </source>
</reference>
<dbReference type="PANTHER" id="PTHR46390">
    <property type="entry name" value="MANNOSE-1-PHOSPHATE GUANYLYLTRANSFERASE"/>
    <property type="match status" value="1"/>
</dbReference>
<evidence type="ECO:0000259" key="10">
    <source>
        <dbReference type="Pfam" id="PF00483"/>
    </source>
</evidence>
<evidence type="ECO:0000313" key="13">
    <source>
        <dbReference type="EMBL" id="GGM22228.1"/>
    </source>
</evidence>
<keyword evidence="7" id="KW-0342">GTP-binding</keyword>
<dbReference type="InterPro" id="IPR011051">
    <property type="entry name" value="RmlC_Cupin_sf"/>
</dbReference>
<dbReference type="EC" id="2.7.7.13" evidence="3"/>
<evidence type="ECO:0000313" key="14">
    <source>
        <dbReference type="Proteomes" id="UP000616499"/>
    </source>
</evidence>
<dbReference type="InterPro" id="IPR049577">
    <property type="entry name" value="GMPP_N"/>
</dbReference>